<dbReference type="PANTHER" id="PTHR35562">
    <property type="entry name" value="DNA ENDONUCLEASE SMRA-RELATED"/>
    <property type="match status" value="1"/>
</dbReference>
<keyword evidence="4" id="KW-1185">Reference proteome</keyword>
<sequence length="199" mass="22331">MKTPENPTADPLFVQEMQGVTPLQTKARADLQKSTADAASLAARRQAAATDKPAEVVAPLATSDAPRVGPHDVLGYKRPGIQDGVYRKLRLGRYEIEARLDLHRRTIEEARRELLRFVRECMEHDLRSVLILPGKGDRNQKDPAVLKSFLAHWLPELDDVQAFHTAQPHHGGAGAFYVLLRKSERKKQAAREQFSKGRL</sequence>
<feature type="domain" description="Smr" evidence="2">
    <location>
        <begin position="100"/>
        <end position="181"/>
    </location>
</feature>
<dbReference type="Gene3D" id="3.30.1370.110">
    <property type="match status" value="1"/>
</dbReference>
<dbReference type="PANTHER" id="PTHR35562:SF2">
    <property type="entry name" value="DNA ENDONUCLEASE SMRA-RELATED"/>
    <property type="match status" value="1"/>
</dbReference>
<dbReference type="EMBL" id="CP046056">
    <property type="protein sequence ID" value="QQD23077.1"/>
    <property type="molecule type" value="Genomic_DNA"/>
</dbReference>
<evidence type="ECO:0000259" key="2">
    <source>
        <dbReference type="PROSITE" id="PS50828"/>
    </source>
</evidence>
<dbReference type="Proteomes" id="UP000596074">
    <property type="component" value="Chromosome"/>
</dbReference>
<dbReference type="InterPro" id="IPR047688">
    <property type="entry name" value="Endonuc_SmrA"/>
</dbReference>
<reference evidence="3 4" key="1">
    <citation type="submission" date="2019-11" db="EMBL/GenBank/DDBJ databases">
        <title>Venatorbacter sp. nov. a predator of Campylobacter and other Gram-negative bacteria.</title>
        <authorList>
            <person name="Saeedi A."/>
            <person name="Cummings N.J."/>
            <person name="Connerton I.F."/>
            <person name="Connerton P.L."/>
        </authorList>
    </citation>
    <scope>NUCLEOTIDE SEQUENCE [LARGE SCALE GENOMIC DNA]</scope>
    <source>
        <strain evidence="3">XL5</strain>
    </source>
</reference>
<dbReference type="GO" id="GO:0004520">
    <property type="term" value="F:DNA endonuclease activity"/>
    <property type="evidence" value="ECO:0007669"/>
    <property type="project" value="TreeGrafter"/>
</dbReference>
<dbReference type="AlphaFoldDB" id="A0A9X7UU37"/>
<dbReference type="InterPro" id="IPR002625">
    <property type="entry name" value="Smr_dom"/>
</dbReference>
<dbReference type="NCBIfam" id="NF033154">
    <property type="entry name" value="endonuc_SmrA"/>
    <property type="match status" value="1"/>
</dbReference>
<keyword evidence="3" id="KW-0540">Nuclease</keyword>
<keyword evidence="3" id="KW-0378">Hydrolase</keyword>
<keyword evidence="3" id="KW-0255">Endonuclease</keyword>
<dbReference type="SUPFAM" id="SSF160443">
    <property type="entry name" value="SMR domain-like"/>
    <property type="match status" value="1"/>
</dbReference>
<dbReference type="Pfam" id="PF01713">
    <property type="entry name" value="Smr"/>
    <property type="match status" value="1"/>
</dbReference>
<accession>A0A9X7UU37</accession>
<gene>
    <name evidence="3" type="primary">smrA</name>
    <name evidence="3" type="ORF">GJQ55_00685</name>
</gene>
<dbReference type="PROSITE" id="PS50828">
    <property type="entry name" value="SMR"/>
    <property type="match status" value="1"/>
</dbReference>
<feature type="coiled-coil region" evidence="1">
    <location>
        <begin position="93"/>
        <end position="120"/>
    </location>
</feature>
<dbReference type="InterPro" id="IPR036063">
    <property type="entry name" value="Smr_dom_sf"/>
</dbReference>
<evidence type="ECO:0000256" key="1">
    <source>
        <dbReference type="SAM" id="Coils"/>
    </source>
</evidence>
<proteinExistence type="predicted"/>
<dbReference type="RefSeq" id="WP_228345591.1">
    <property type="nucleotide sequence ID" value="NZ_CP046056.1"/>
</dbReference>
<name>A0A9X7UU37_9GAMM</name>
<evidence type="ECO:0000313" key="4">
    <source>
        <dbReference type="Proteomes" id="UP000596074"/>
    </source>
</evidence>
<organism evidence="3 4">
    <name type="scientific">Venatoribacter cucullus</name>
    <dbReference type="NCBI Taxonomy" id="2661630"/>
    <lineage>
        <taxon>Bacteria</taxon>
        <taxon>Pseudomonadati</taxon>
        <taxon>Pseudomonadota</taxon>
        <taxon>Gammaproteobacteria</taxon>
        <taxon>Oceanospirillales</taxon>
        <taxon>Oceanospirillaceae</taxon>
        <taxon>Venatoribacter</taxon>
    </lineage>
</organism>
<evidence type="ECO:0000313" key="3">
    <source>
        <dbReference type="EMBL" id="QQD23077.1"/>
    </source>
</evidence>
<keyword evidence="1" id="KW-0175">Coiled coil</keyword>
<dbReference type="SMART" id="SM00463">
    <property type="entry name" value="SMR"/>
    <property type="match status" value="1"/>
</dbReference>
<dbReference type="KEGG" id="vcw:GJQ55_00685"/>
<protein>
    <submittedName>
        <fullName evidence="3">DNA endonuclease SmrA</fullName>
    </submittedName>
</protein>